<evidence type="ECO:0008006" key="3">
    <source>
        <dbReference type="Google" id="ProtNLM"/>
    </source>
</evidence>
<dbReference type="Proteomes" id="UP000294215">
    <property type="component" value="Unassembled WGS sequence"/>
</dbReference>
<gene>
    <name evidence="1" type="ORF">ELH40_12130</name>
</gene>
<accession>A0AB38I4D0</accession>
<comment type="caution">
    <text evidence="1">The sequence shown here is derived from an EMBL/GenBank/DDBJ whole genome shotgun (WGS) entry which is preliminary data.</text>
</comment>
<evidence type="ECO:0000313" key="1">
    <source>
        <dbReference type="EMBL" id="TBC15622.1"/>
    </source>
</evidence>
<name>A0AB38I4D0_9HYPH</name>
<proteinExistence type="predicted"/>
<organism evidence="1 2">
    <name type="scientific">Rhizobium ruizarguesonis</name>
    <dbReference type="NCBI Taxonomy" id="2081791"/>
    <lineage>
        <taxon>Bacteria</taxon>
        <taxon>Pseudomonadati</taxon>
        <taxon>Pseudomonadota</taxon>
        <taxon>Alphaproteobacteria</taxon>
        <taxon>Hyphomicrobiales</taxon>
        <taxon>Rhizobiaceae</taxon>
        <taxon>Rhizobium/Agrobacterium group</taxon>
        <taxon>Rhizobium</taxon>
    </lineage>
</organism>
<dbReference type="AlphaFoldDB" id="A0AB38I4D0"/>
<dbReference type="EMBL" id="SIMR01000001">
    <property type="protein sequence ID" value="TBC15622.1"/>
    <property type="molecule type" value="Genomic_DNA"/>
</dbReference>
<reference evidence="1 2" key="1">
    <citation type="submission" date="2019-02" db="EMBL/GenBank/DDBJ databases">
        <title>The genomic architecture of introgression among sibling species of bacteria.</title>
        <authorList>
            <person name="Cavassim M.I.A."/>
            <person name="Moeskjaer S."/>
            <person name="Moslemi C."/>
            <person name="Fields B."/>
            <person name="Bachmann A."/>
            <person name="Vilhjalmsson B."/>
            <person name="Schierup M.H."/>
            <person name="Young J.P.W."/>
            <person name="Andersen S.U."/>
        </authorList>
    </citation>
    <scope>NUCLEOTIDE SEQUENCE [LARGE SCALE GENOMIC DNA]</scope>
    <source>
        <strain evidence="1 2">SM92</strain>
    </source>
</reference>
<evidence type="ECO:0000313" key="2">
    <source>
        <dbReference type="Proteomes" id="UP000294215"/>
    </source>
</evidence>
<dbReference type="RefSeq" id="WP_130774529.1">
    <property type="nucleotide sequence ID" value="NZ_SIMR01000001.1"/>
</dbReference>
<protein>
    <recommendedName>
        <fullName evidence="3">DUF4304 domain-containing protein</fullName>
    </recommendedName>
</protein>
<sequence length="229" mass="26160">MTHDIEGRLADIDREIGPVLERLGLEPAVTYEKDDIRVGFVPKEGNTCFSPITVVFDFVGLPEWYEATWVHAYIEKDTFSRRALGETGWESWKFLHTYHYKTGRSDVETLKWLRELVATEGVVPDGARTPNCIENPYVADLYRLLSTRFFDDVQIDQDLSAPGEVVESLSFVDDLGREGRFSMRPGDVHVTLFVDGEVFQTFEQDDLPKVRLVLRDLRNTPLSSQSVTP</sequence>